<accession>A0A8H9I2K7</accession>
<evidence type="ECO:0000313" key="2">
    <source>
        <dbReference type="EMBL" id="GGV08092.1"/>
    </source>
</evidence>
<evidence type="ECO:0000256" key="1">
    <source>
        <dbReference type="SAM" id="MobiDB-lite"/>
    </source>
</evidence>
<sequence>MNGDTRKIPGTMAPASRRTAGPEGSSLLPAPCLLLFPSCRPTARAQIPRTANAALRPCWTCQGSLGGGKEGSKLELREKAGPDRLECPQCEQVRAIKDLGPLVLPAPTKRELVAALVSTPDDPWWEDRVLHAKLLPSRGRRCDLLVLVGVK</sequence>
<proteinExistence type="predicted"/>
<gene>
    <name evidence="2" type="ORF">GCM10010502_73900</name>
</gene>
<evidence type="ECO:0000313" key="3">
    <source>
        <dbReference type="Proteomes" id="UP000610124"/>
    </source>
</evidence>
<dbReference type="Proteomes" id="UP000610124">
    <property type="component" value="Unassembled WGS sequence"/>
</dbReference>
<comment type="caution">
    <text evidence="2">The sequence shown here is derived from an EMBL/GenBank/DDBJ whole genome shotgun (WGS) entry which is preliminary data.</text>
</comment>
<protein>
    <submittedName>
        <fullName evidence="2">Uncharacterized protein</fullName>
    </submittedName>
</protein>
<dbReference type="EMBL" id="BMUB01000050">
    <property type="protein sequence ID" value="GGV08092.1"/>
    <property type="molecule type" value="Genomic_DNA"/>
</dbReference>
<organism evidence="2 3">
    <name type="scientific">Kitasatospora aureofaciens</name>
    <name type="common">Streptomyces aureofaciens</name>
    <dbReference type="NCBI Taxonomy" id="1894"/>
    <lineage>
        <taxon>Bacteria</taxon>
        <taxon>Bacillati</taxon>
        <taxon>Actinomycetota</taxon>
        <taxon>Actinomycetes</taxon>
        <taxon>Kitasatosporales</taxon>
        <taxon>Streptomycetaceae</taxon>
        <taxon>Kitasatospora</taxon>
    </lineage>
</organism>
<reference evidence="2" key="1">
    <citation type="journal article" date="2014" name="Int. J. Syst. Evol. Microbiol.">
        <title>Complete genome sequence of Corynebacterium casei LMG S-19264T (=DSM 44701T), isolated from a smear-ripened cheese.</title>
        <authorList>
            <consortium name="US DOE Joint Genome Institute (JGI-PGF)"/>
            <person name="Walter F."/>
            <person name="Albersmeier A."/>
            <person name="Kalinowski J."/>
            <person name="Ruckert C."/>
        </authorList>
    </citation>
    <scope>NUCLEOTIDE SEQUENCE</scope>
    <source>
        <strain evidence="2">JCM 4434</strain>
    </source>
</reference>
<reference evidence="2" key="2">
    <citation type="submission" date="2020-09" db="EMBL/GenBank/DDBJ databases">
        <authorList>
            <person name="Sun Q."/>
            <person name="Ohkuma M."/>
        </authorList>
    </citation>
    <scope>NUCLEOTIDE SEQUENCE</scope>
    <source>
        <strain evidence="2">JCM 4434</strain>
    </source>
</reference>
<dbReference type="AlphaFoldDB" id="A0A8H9I2K7"/>
<feature type="region of interest" description="Disordered" evidence="1">
    <location>
        <begin position="1"/>
        <end position="24"/>
    </location>
</feature>
<name>A0A8H9I2K7_KITAU</name>